<evidence type="ECO:0000256" key="1">
    <source>
        <dbReference type="ARBA" id="ARBA00023186"/>
    </source>
</evidence>
<dbReference type="PANTHER" id="PTHR12828">
    <property type="entry name" value="PROTEASOME MATURATION PROTEIN UMP1"/>
    <property type="match status" value="1"/>
</dbReference>
<gene>
    <name evidence="3" type="ORF">KUTeg_023989</name>
</gene>
<organism evidence="3 4">
    <name type="scientific">Tegillarca granosa</name>
    <name type="common">Malaysian cockle</name>
    <name type="synonym">Anadara granosa</name>
    <dbReference type="NCBI Taxonomy" id="220873"/>
    <lineage>
        <taxon>Eukaryota</taxon>
        <taxon>Metazoa</taxon>
        <taxon>Spiralia</taxon>
        <taxon>Lophotrochozoa</taxon>
        <taxon>Mollusca</taxon>
        <taxon>Bivalvia</taxon>
        <taxon>Autobranchia</taxon>
        <taxon>Pteriomorphia</taxon>
        <taxon>Arcoida</taxon>
        <taxon>Arcoidea</taxon>
        <taxon>Arcidae</taxon>
        <taxon>Tegillarca</taxon>
    </lineage>
</organism>
<evidence type="ECO:0008006" key="5">
    <source>
        <dbReference type="Google" id="ProtNLM"/>
    </source>
</evidence>
<name>A0ABQ9DW16_TEGGR</name>
<sequence>MPYPSVRPKPDGNKAITLPTGPYGVTDVMVHGLQSASTTTNYSHPLEHSEKHWNENKQKMDYVMLRNTIGVHAPLKLQMEKHVALKMQRLPGLPSSNLMMDTLTGRDDMIEFEDFLGDPVNSERMGHPHVMMEKQLNIL</sequence>
<dbReference type="Pfam" id="PF05348">
    <property type="entry name" value="UMP1"/>
    <property type="match status" value="1"/>
</dbReference>
<proteinExistence type="inferred from homology"/>
<dbReference type="EMBL" id="JARBDR010000923">
    <property type="protein sequence ID" value="KAJ8297458.1"/>
    <property type="molecule type" value="Genomic_DNA"/>
</dbReference>
<keyword evidence="4" id="KW-1185">Reference proteome</keyword>
<reference evidence="3 4" key="1">
    <citation type="submission" date="2022-12" db="EMBL/GenBank/DDBJ databases">
        <title>Chromosome-level genome of Tegillarca granosa.</title>
        <authorList>
            <person name="Kim J."/>
        </authorList>
    </citation>
    <scope>NUCLEOTIDE SEQUENCE [LARGE SCALE GENOMIC DNA]</scope>
    <source>
        <strain evidence="3">Teg-2019</strain>
        <tissue evidence="3">Adductor muscle</tissue>
    </source>
</reference>
<protein>
    <recommendedName>
        <fullName evidence="5">Proteasome maturation protein</fullName>
    </recommendedName>
</protein>
<accession>A0ABQ9DW16</accession>
<dbReference type="Proteomes" id="UP001217089">
    <property type="component" value="Unassembled WGS sequence"/>
</dbReference>
<comment type="similarity">
    <text evidence="2">Belongs to the POMP/UMP1 family.</text>
</comment>
<evidence type="ECO:0000313" key="3">
    <source>
        <dbReference type="EMBL" id="KAJ8297458.1"/>
    </source>
</evidence>
<keyword evidence="1" id="KW-0143">Chaperone</keyword>
<evidence type="ECO:0000256" key="2">
    <source>
        <dbReference type="ARBA" id="ARBA00043974"/>
    </source>
</evidence>
<comment type="caution">
    <text evidence="3">The sequence shown here is derived from an EMBL/GenBank/DDBJ whole genome shotgun (WGS) entry which is preliminary data.</text>
</comment>
<dbReference type="InterPro" id="IPR008012">
    <property type="entry name" value="Ump1"/>
</dbReference>
<evidence type="ECO:0000313" key="4">
    <source>
        <dbReference type="Proteomes" id="UP001217089"/>
    </source>
</evidence>
<dbReference type="PANTHER" id="PTHR12828:SF3">
    <property type="entry name" value="PROTEASOME MATURATION PROTEIN"/>
    <property type="match status" value="1"/>
</dbReference>